<reference evidence="1 2" key="1">
    <citation type="submission" date="2021-03" db="EMBL/GenBank/DDBJ databases">
        <title>Genomic Encyclopedia of Type Strains, Phase IV (KMG-IV): sequencing the most valuable type-strain genomes for metagenomic binning, comparative biology and taxonomic classification.</title>
        <authorList>
            <person name="Goeker M."/>
        </authorList>
    </citation>
    <scope>NUCLEOTIDE SEQUENCE [LARGE SCALE GENOMIC DNA]</scope>
    <source>
        <strain evidence="1 2">DSM 14349</strain>
    </source>
</reference>
<evidence type="ECO:0000313" key="2">
    <source>
        <dbReference type="Proteomes" id="UP001519272"/>
    </source>
</evidence>
<dbReference type="InterPro" id="IPR014198">
    <property type="entry name" value="Spore_III_AB"/>
</dbReference>
<comment type="caution">
    <text evidence="1">The sequence shown here is derived from an EMBL/GenBank/DDBJ whole genome shotgun (WGS) entry which is preliminary data.</text>
</comment>
<protein>
    <submittedName>
        <fullName evidence="1">Stage III sporulation protein AB</fullName>
    </submittedName>
</protein>
<keyword evidence="2" id="KW-1185">Reference proteome</keyword>
<dbReference type="EMBL" id="JAGGKG010000017">
    <property type="protein sequence ID" value="MBP1906617.1"/>
    <property type="molecule type" value="Genomic_DNA"/>
</dbReference>
<dbReference type="RefSeq" id="WP_210090217.1">
    <property type="nucleotide sequence ID" value="NZ_JAGGKG010000017.1"/>
</dbReference>
<gene>
    <name evidence="1" type="ORF">J2Z32_003281</name>
</gene>
<dbReference type="Pfam" id="PF09548">
    <property type="entry name" value="Spore_III_AB"/>
    <property type="match status" value="1"/>
</dbReference>
<evidence type="ECO:0000313" key="1">
    <source>
        <dbReference type="EMBL" id="MBP1906617.1"/>
    </source>
</evidence>
<name>A0ABS4FVL3_9BACL</name>
<accession>A0ABS4FVL3</accession>
<dbReference type="NCBIfam" id="TIGR02833">
    <property type="entry name" value="spore_III_AB"/>
    <property type="match status" value="1"/>
</dbReference>
<sequence length="171" mass="19217">MAKMIGATLIILAATLAGWYKARQYANRPRQIRQLIVALKRLETEIMYGFTPLPDALRVIAKQLKPPLQSIFEHAAGGMDKHNSTAQQSLHTAISQYWGHTDMKSAEREIMVQLSYTLGTSDRADQAGHITAAISQLQHEELQARDEQVHYEKMYKSLGLLSGILVVILLY</sequence>
<dbReference type="PIRSF" id="PIRSF021435">
    <property type="entry name" value="SpoIIIAB"/>
    <property type="match status" value="1"/>
</dbReference>
<organism evidence="1 2">
    <name type="scientific">Paenibacillus turicensis</name>
    <dbReference type="NCBI Taxonomy" id="160487"/>
    <lineage>
        <taxon>Bacteria</taxon>
        <taxon>Bacillati</taxon>
        <taxon>Bacillota</taxon>
        <taxon>Bacilli</taxon>
        <taxon>Bacillales</taxon>
        <taxon>Paenibacillaceae</taxon>
        <taxon>Paenibacillus</taxon>
    </lineage>
</organism>
<proteinExistence type="predicted"/>
<dbReference type="Proteomes" id="UP001519272">
    <property type="component" value="Unassembled WGS sequence"/>
</dbReference>